<organism evidence="3 4">
    <name type="scientific">Fimbriiglobus ruber</name>
    <dbReference type="NCBI Taxonomy" id="1908690"/>
    <lineage>
        <taxon>Bacteria</taxon>
        <taxon>Pseudomonadati</taxon>
        <taxon>Planctomycetota</taxon>
        <taxon>Planctomycetia</taxon>
        <taxon>Gemmatales</taxon>
        <taxon>Gemmataceae</taxon>
        <taxon>Fimbriiglobus</taxon>
    </lineage>
</organism>
<gene>
    <name evidence="3" type="ORF">FRUB_07577</name>
</gene>
<evidence type="ECO:0000313" key="4">
    <source>
        <dbReference type="Proteomes" id="UP000214646"/>
    </source>
</evidence>
<sequence length="150" mass="16052">MTTTWMAHAGLATIAVAAASATGCDAPPRGAVTETATTEARPPSPLAATNQTAPISRPAAPKPDITLMAYDPVNRTLTLYELPDRSSRWMLATTSVPTGVPVEREHQFPQDMDLDLDQTTVFYTVPNNRPSPAVPIREILEAGGQRAFLP</sequence>
<feature type="signal peptide" evidence="2">
    <location>
        <begin position="1"/>
        <end position="17"/>
    </location>
</feature>
<feature type="chain" id="PRO_5012375285" evidence="2">
    <location>
        <begin position="18"/>
        <end position="150"/>
    </location>
</feature>
<evidence type="ECO:0000313" key="3">
    <source>
        <dbReference type="EMBL" id="OWK38457.1"/>
    </source>
</evidence>
<accession>A0A225DQK8</accession>
<evidence type="ECO:0000256" key="1">
    <source>
        <dbReference type="SAM" id="MobiDB-lite"/>
    </source>
</evidence>
<dbReference type="RefSeq" id="WP_088258250.1">
    <property type="nucleotide sequence ID" value="NZ_NIDE01000014.1"/>
</dbReference>
<feature type="region of interest" description="Disordered" evidence="1">
    <location>
        <begin position="24"/>
        <end position="61"/>
    </location>
</feature>
<proteinExistence type="predicted"/>
<dbReference type="Proteomes" id="UP000214646">
    <property type="component" value="Unassembled WGS sequence"/>
</dbReference>
<keyword evidence="2" id="KW-0732">Signal</keyword>
<dbReference type="EMBL" id="NIDE01000014">
    <property type="protein sequence ID" value="OWK38457.1"/>
    <property type="molecule type" value="Genomic_DNA"/>
</dbReference>
<name>A0A225DQK8_9BACT</name>
<comment type="caution">
    <text evidence="3">The sequence shown here is derived from an EMBL/GenBank/DDBJ whole genome shotgun (WGS) entry which is preliminary data.</text>
</comment>
<reference evidence="4" key="1">
    <citation type="submission" date="2017-06" db="EMBL/GenBank/DDBJ databases">
        <title>Genome analysis of Fimbriiglobus ruber SP5, the first member of the order Planctomycetales with confirmed chitinolytic capability.</title>
        <authorList>
            <person name="Ravin N.V."/>
            <person name="Rakitin A.L."/>
            <person name="Ivanova A.A."/>
            <person name="Beletsky A.V."/>
            <person name="Kulichevskaya I.S."/>
            <person name="Mardanov A.V."/>
            <person name="Dedysh S.N."/>
        </authorList>
    </citation>
    <scope>NUCLEOTIDE SEQUENCE [LARGE SCALE GENOMIC DNA]</scope>
    <source>
        <strain evidence="4">SP5</strain>
    </source>
</reference>
<evidence type="ECO:0000256" key="2">
    <source>
        <dbReference type="SAM" id="SignalP"/>
    </source>
</evidence>
<keyword evidence="4" id="KW-1185">Reference proteome</keyword>
<protein>
    <submittedName>
        <fullName evidence="3">Uncharacterized protein</fullName>
    </submittedName>
</protein>
<dbReference type="AlphaFoldDB" id="A0A225DQK8"/>